<sequence length="139" mass="15103">MNETILERQISNVPSVIINATAPLGNRKAWAIFIALLERDEGLRFNQVRELFEAEPPEISRALKALTNAGLVARQARSLDDIGNAEASFYVPTTLGKALITALYRGLLPSREDTGPARTHCQESPFSAGRITASAPGEE</sequence>
<dbReference type="Proteomes" id="UP001065682">
    <property type="component" value="Unassembled WGS sequence"/>
</dbReference>
<dbReference type="EMBL" id="VHLL01000002">
    <property type="protein sequence ID" value="MCT8336625.1"/>
    <property type="molecule type" value="Genomic_DNA"/>
</dbReference>
<evidence type="ECO:0000313" key="3">
    <source>
        <dbReference type="Proteomes" id="UP001065682"/>
    </source>
</evidence>
<gene>
    <name evidence="2" type="ORF">FKB36_03715</name>
</gene>
<organism evidence="2 3">
    <name type="scientific">Methanoculleus formosensis</name>
    <dbReference type="NCBI Taxonomy" id="2590886"/>
    <lineage>
        <taxon>Archaea</taxon>
        <taxon>Methanobacteriati</taxon>
        <taxon>Methanobacteriota</taxon>
        <taxon>Stenosarchaea group</taxon>
        <taxon>Methanomicrobia</taxon>
        <taxon>Methanomicrobiales</taxon>
        <taxon>Methanomicrobiaceae</taxon>
        <taxon>Methanoculleus</taxon>
    </lineage>
</organism>
<comment type="caution">
    <text evidence="2">The sequence shown here is derived from an EMBL/GenBank/DDBJ whole genome shotgun (WGS) entry which is preliminary data.</text>
</comment>
<proteinExistence type="predicted"/>
<evidence type="ECO:0000313" key="2">
    <source>
        <dbReference type="EMBL" id="MCT8336625.1"/>
    </source>
</evidence>
<accession>A0A9E4ZLP2</accession>
<dbReference type="AlphaFoldDB" id="A0A9E4ZLP2"/>
<keyword evidence="3" id="KW-1185">Reference proteome</keyword>
<dbReference type="Gene3D" id="1.10.10.10">
    <property type="entry name" value="Winged helix-like DNA-binding domain superfamily/Winged helix DNA-binding domain"/>
    <property type="match status" value="1"/>
</dbReference>
<dbReference type="InterPro" id="IPR036390">
    <property type="entry name" value="WH_DNA-bd_sf"/>
</dbReference>
<dbReference type="InterPro" id="IPR036388">
    <property type="entry name" value="WH-like_DNA-bd_sf"/>
</dbReference>
<name>A0A9E4ZLP2_9EURY</name>
<protein>
    <submittedName>
        <fullName evidence="2">MarR family transcriptional regulator</fullName>
    </submittedName>
</protein>
<dbReference type="RefSeq" id="WP_261596691.1">
    <property type="nucleotide sequence ID" value="NZ_VHLL01000002.1"/>
</dbReference>
<dbReference type="SUPFAM" id="SSF46785">
    <property type="entry name" value="Winged helix' DNA-binding domain"/>
    <property type="match status" value="1"/>
</dbReference>
<reference evidence="2" key="1">
    <citation type="submission" date="2019-06" db="EMBL/GenBank/DDBJ databases">
        <title>Methanoculleus strain from Tamsui River, Taipei, Taiwan.</title>
        <authorList>
            <person name="You Y.-T."/>
            <person name="Chen S.-C."/>
            <person name="Lai S.-J."/>
            <person name="Lee Y.-C."/>
            <person name="Lai M.-C."/>
        </authorList>
    </citation>
    <scope>NUCLEOTIDE SEQUENCE</scope>
    <source>
        <strain evidence="2">Afa-1</strain>
    </source>
</reference>
<evidence type="ECO:0000256" key="1">
    <source>
        <dbReference type="SAM" id="MobiDB-lite"/>
    </source>
</evidence>
<feature type="region of interest" description="Disordered" evidence="1">
    <location>
        <begin position="114"/>
        <end position="139"/>
    </location>
</feature>